<evidence type="ECO:0000256" key="1">
    <source>
        <dbReference type="SAM" id="SignalP"/>
    </source>
</evidence>
<accession>A0A1H9RJ51</accession>
<dbReference type="RefSeq" id="WP_092650888.1">
    <property type="nucleotide sequence ID" value="NZ_FOHA01000004.1"/>
</dbReference>
<gene>
    <name evidence="2" type="ORF">SAMN04488559_10489</name>
</gene>
<name>A0A1H9RJ51_9LACT</name>
<dbReference type="NCBIfam" id="TIGR04088">
    <property type="entry name" value="cognate_SipW"/>
    <property type="match status" value="1"/>
</dbReference>
<protein>
    <submittedName>
        <fullName evidence="2">Alternate signal-mediated exported protein, CPF_0494 family</fullName>
    </submittedName>
</protein>
<sequence length="374" mass="40888">MKKNKKKKLTVVALFAMLAIVSATFAWWTASKNVENEFSTKRITDDSLHINEIFKKPENWQPGEKIVKEVSIQNLGDSPFIVRVNFREVLDQLKADGTDATKPAMKDATIAELASIDPKWVAKEVPTALYSTWNTVAVGDLDPSGVAALDNGLTVKYKEVADATDATKTIRTYVAYRDLGNGKAQKVNVPTDGIKTVAGKVYIDPAITFAFYAEKEHKELDWANPTAGTPSYTVSPKFVDVFDVKADALTGTFVNDHGKLMKIEFNNDAVTRNSTTPEANKWFYNEKDGYFYYIGQIQAGGESPQLIKSVTLLDSAKEVYSLMDAILDIHATGLQAEEAAIKATDAGGWAFGETPAGDKALIFDAMKAAGAFSK</sequence>
<dbReference type="Proteomes" id="UP000198948">
    <property type="component" value="Unassembled WGS sequence"/>
</dbReference>
<dbReference type="NCBIfam" id="TIGR04090">
    <property type="entry name" value="exp_by_SipW_IV"/>
    <property type="match status" value="1"/>
</dbReference>
<reference evidence="2 3" key="1">
    <citation type="submission" date="2016-10" db="EMBL/GenBank/DDBJ databases">
        <authorList>
            <person name="de Groot N.N."/>
        </authorList>
    </citation>
    <scope>NUCLEOTIDE SEQUENCE [LARGE SCALE GENOMIC DNA]</scope>
    <source>
        <strain evidence="2 3">DSM 13760</strain>
    </source>
</reference>
<evidence type="ECO:0000313" key="2">
    <source>
        <dbReference type="EMBL" id="SER72820.1"/>
    </source>
</evidence>
<keyword evidence="1" id="KW-0732">Signal</keyword>
<dbReference type="InterPro" id="IPR024008">
    <property type="entry name" value="BsaA"/>
</dbReference>
<dbReference type="OrthoDB" id="1819951at2"/>
<feature type="signal peptide" evidence="1">
    <location>
        <begin position="1"/>
        <end position="26"/>
    </location>
</feature>
<dbReference type="STRING" id="142588.SAMN04488559_10489"/>
<feature type="chain" id="PRO_5039560269" evidence="1">
    <location>
        <begin position="27"/>
        <end position="374"/>
    </location>
</feature>
<evidence type="ECO:0000313" key="3">
    <source>
        <dbReference type="Proteomes" id="UP000198948"/>
    </source>
</evidence>
<keyword evidence="3" id="KW-1185">Reference proteome</keyword>
<organism evidence="2 3">
    <name type="scientific">Isobaculum melis</name>
    <dbReference type="NCBI Taxonomy" id="142588"/>
    <lineage>
        <taxon>Bacteria</taxon>
        <taxon>Bacillati</taxon>
        <taxon>Bacillota</taxon>
        <taxon>Bacilli</taxon>
        <taxon>Lactobacillales</taxon>
        <taxon>Carnobacteriaceae</taxon>
        <taxon>Isobaculum</taxon>
    </lineage>
</organism>
<dbReference type="InterPro" id="IPR023833">
    <property type="entry name" value="Signal_pept_SipW-depend-type"/>
</dbReference>
<dbReference type="EMBL" id="FOHA01000004">
    <property type="protein sequence ID" value="SER72820.1"/>
    <property type="molecule type" value="Genomic_DNA"/>
</dbReference>
<proteinExistence type="predicted"/>
<dbReference type="AlphaFoldDB" id="A0A1H9RJ51"/>